<gene>
    <name evidence="1" type="ORF">OS889_03705</name>
</gene>
<reference evidence="1 2" key="1">
    <citation type="submission" date="2024-08" db="EMBL/GenBank/DDBJ databases">
        <title>Halobellus sp. MBLA0158 whole genome sequence.</title>
        <authorList>
            <person name="Hwang C.Y."/>
            <person name="Cho E.-S."/>
            <person name="Seo M.-J."/>
        </authorList>
    </citation>
    <scope>NUCLEOTIDE SEQUENCE [LARGE SCALE GENOMIC DNA]</scope>
    <source>
        <strain evidence="1 2">MBLA0158</strain>
    </source>
</reference>
<sequence>MCHYGDHPREPTHERLEALLDDHATETDEADPGFAEMDEAEDVRILTDGGDE</sequence>
<protein>
    <submittedName>
        <fullName evidence="1">Uncharacterized protein</fullName>
    </submittedName>
</protein>
<evidence type="ECO:0000313" key="1">
    <source>
        <dbReference type="EMBL" id="MFA1610112.1"/>
    </source>
</evidence>
<organism evidence="1 2">
    <name type="scientific">Halobellus rubicundus</name>
    <dbReference type="NCBI Taxonomy" id="2996466"/>
    <lineage>
        <taxon>Archaea</taxon>
        <taxon>Methanobacteriati</taxon>
        <taxon>Methanobacteriota</taxon>
        <taxon>Stenosarchaea group</taxon>
        <taxon>Halobacteria</taxon>
        <taxon>Halobacteriales</taxon>
        <taxon>Haloferacaceae</taxon>
        <taxon>Halobellus</taxon>
    </lineage>
</organism>
<dbReference type="Proteomes" id="UP001570511">
    <property type="component" value="Unassembled WGS sequence"/>
</dbReference>
<accession>A0ABD5M889</accession>
<proteinExistence type="predicted"/>
<comment type="caution">
    <text evidence="1">The sequence shown here is derived from an EMBL/GenBank/DDBJ whole genome shotgun (WGS) entry which is preliminary data.</text>
</comment>
<evidence type="ECO:0000313" key="2">
    <source>
        <dbReference type="Proteomes" id="UP001570511"/>
    </source>
</evidence>
<dbReference type="AlphaFoldDB" id="A0ABD5M889"/>
<dbReference type="EMBL" id="JBGNYA010000001">
    <property type="protein sequence ID" value="MFA1610112.1"/>
    <property type="molecule type" value="Genomic_DNA"/>
</dbReference>
<keyword evidence="2" id="KW-1185">Reference proteome</keyword>
<dbReference type="RefSeq" id="WP_372387406.1">
    <property type="nucleotide sequence ID" value="NZ_JBGNYA010000001.1"/>
</dbReference>
<name>A0ABD5M889_9EURY</name>